<dbReference type="STRING" id="1122133.SAMN02745157_4832"/>
<dbReference type="Pfam" id="PF01757">
    <property type="entry name" value="Acyl_transf_3"/>
    <property type="match status" value="1"/>
</dbReference>
<feature type="domain" description="Acyltransferase 3" evidence="8">
    <location>
        <begin position="45"/>
        <end position="338"/>
    </location>
</feature>
<evidence type="ECO:0000259" key="8">
    <source>
        <dbReference type="Pfam" id="PF01757"/>
    </source>
</evidence>
<dbReference type="OrthoDB" id="1072135at2"/>
<dbReference type="GO" id="GO:0005886">
    <property type="term" value="C:plasma membrane"/>
    <property type="evidence" value="ECO:0007669"/>
    <property type="project" value="UniProtKB-SubCell"/>
</dbReference>
<reference evidence="9 10" key="1">
    <citation type="submission" date="2016-11" db="EMBL/GenBank/DDBJ databases">
        <authorList>
            <person name="Jaros S."/>
            <person name="Januszkiewicz K."/>
            <person name="Wedrychowicz H."/>
        </authorList>
    </citation>
    <scope>NUCLEOTIDE SEQUENCE [LARGE SCALE GENOMIC DNA]</scope>
    <source>
        <strain evidence="9 10">DSM 19436</strain>
    </source>
</reference>
<gene>
    <name evidence="9" type="ORF">SAMN02745157_4832</name>
</gene>
<evidence type="ECO:0000313" key="9">
    <source>
        <dbReference type="EMBL" id="SHG78783.1"/>
    </source>
</evidence>
<keyword evidence="9" id="KW-0012">Acyltransferase</keyword>
<evidence type="ECO:0000256" key="5">
    <source>
        <dbReference type="ARBA" id="ARBA00022989"/>
    </source>
</evidence>
<name>A0A1M5MPT5_9HYPH</name>
<organism evidence="9 10">
    <name type="scientific">Kaistia soli DSM 19436</name>
    <dbReference type="NCBI Taxonomy" id="1122133"/>
    <lineage>
        <taxon>Bacteria</taxon>
        <taxon>Pseudomonadati</taxon>
        <taxon>Pseudomonadota</taxon>
        <taxon>Alphaproteobacteria</taxon>
        <taxon>Hyphomicrobiales</taxon>
        <taxon>Kaistiaceae</taxon>
        <taxon>Kaistia</taxon>
    </lineage>
</organism>
<feature type="transmembrane region" description="Helical" evidence="7">
    <location>
        <begin position="199"/>
        <end position="221"/>
    </location>
</feature>
<dbReference type="AlphaFoldDB" id="A0A1M5MPT5"/>
<dbReference type="GO" id="GO:0009246">
    <property type="term" value="P:enterobacterial common antigen biosynthetic process"/>
    <property type="evidence" value="ECO:0007669"/>
    <property type="project" value="TreeGrafter"/>
</dbReference>
<dbReference type="RefSeq" id="WP_073058171.1">
    <property type="nucleotide sequence ID" value="NZ_FQUP01000007.1"/>
</dbReference>
<feature type="transmembrane region" description="Helical" evidence="7">
    <location>
        <begin position="48"/>
        <end position="66"/>
    </location>
</feature>
<keyword evidence="6 7" id="KW-0472">Membrane</keyword>
<dbReference type="GO" id="GO:0016413">
    <property type="term" value="F:O-acetyltransferase activity"/>
    <property type="evidence" value="ECO:0007669"/>
    <property type="project" value="TreeGrafter"/>
</dbReference>
<evidence type="ECO:0000256" key="7">
    <source>
        <dbReference type="SAM" id="Phobius"/>
    </source>
</evidence>
<dbReference type="PANTHER" id="PTHR40074">
    <property type="entry name" value="O-ACETYLTRANSFERASE WECH"/>
    <property type="match status" value="1"/>
</dbReference>
<feature type="transmembrane region" description="Helical" evidence="7">
    <location>
        <begin position="145"/>
        <end position="166"/>
    </location>
</feature>
<feature type="transmembrane region" description="Helical" evidence="7">
    <location>
        <begin position="262"/>
        <end position="280"/>
    </location>
</feature>
<dbReference type="InterPro" id="IPR002656">
    <property type="entry name" value="Acyl_transf_3_dom"/>
</dbReference>
<dbReference type="EMBL" id="FQUP01000007">
    <property type="protein sequence ID" value="SHG78783.1"/>
    <property type="molecule type" value="Genomic_DNA"/>
</dbReference>
<dbReference type="Proteomes" id="UP000184485">
    <property type="component" value="Unassembled WGS sequence"/>
</dbReference>
<dbReference type="PANTHER" id="PTHR40074:SF2">
    <property type="entry name" value="O-ACETYLTRANSFERASE WECH"/>
    <property type="match status" value="1"/>
</dbReference>
<comment type="similarity">
    <text evidence="2">Belongs to the acyltransferase 3 family.</text>
</comment>
<keyword evidence="10" id="KW-1185">Reference proteome</keyword>
<comment type="subcellular location">
    <subcellularLocation>
        <location evidence="1">Cell membrane</location>
        <topology evidence="1">Multi-pass membrane protein</topology>
    </subcellularLocation>
</comment>
<feature type="transmembrane region" description="Helical" evidence="7">
    <location>
        <begin position="317"/>
        <end position="337"/>
    </location>
</feature>
<feature type="transmembrane region" description="Helical" evidence="7">
    <location>
        <begin position="228"/>
        <end position="246"/>
    </location>
</feature>
<evidence type="ECO:0000256" key="2">
    <source>
        <dbReference type="ARBA" id="ARBA00007400"/>
    </source>
</evidence>
<evidence type="ECO:0000256" key="6">
    <source>
        <dbReference type="ARBA" id="ARBA00023136"/>
    </source>
</evidence>
<feature type="transmembrane region" description="Helical" evidence="7">
    <location>
        <begin position="108"/>
        <end position="125"/>
    </location>
</feature>
<accession>A0A1M5MPT5</accession>
<keyword evidence="3" id="KW-1003">Cell membrane</keyword>
<keyword evidence="4 7" id="KW-0812">Transmembrane</keyword>
<feature type="transmembrane region" description="Helical" evidence="7">
    <location>
        <begin position="78"/>
        <end position="96"/>
    </location>
</feature>
<evidence type="ECO:0000256" key="4">
    <source>
        <dbReference type="ARBA" id="ARBA00022692"/>
    </source>
</evidence>
<proteinExistence type="inferred from homology"/>
<keyword evidence="5 7" id="KW-1133">Transmembrane helix</keyword>
<feature type="transmembrane region" description="Helical" evidence="7">
    <location>
        <begin position="173"/>
        <end position="193"/>
    </location>
</feature>
<evidence type="ECO:0000256" key="3">
    <source>
        <dbReference type="ARBA" id="ARBA00022475"/>
    </source>
</evidence>
<sequence>MGGRGAGGRDDEAARIFDVRLLAKTGVTEFIAFSGASGNLTRQSGIEAGRVIAFLAIVFLHSYPNIDPSPATLLLWDQLPRFAVPFFFITSGYFLWPRVNSLARVCRIVLRILIIFLFWVIAYNLTSPENLVPRGWWNTFLGGGVGFQLWFLSALAIAVLLSWALVRIFGLSIAVLCGAALFVIGTLIGPYHIPLGFPTFGFIVRSGPFFGFPFVALGMLFARCNVQVRPILGLSIFIFGAAAQVIECYEVRGIDLGQSGDFFFSTAIYGAGAFLFFSSLEGKAATSIGRFGKYVLGAYVIHVAIILWLVKSGYYGVIGWLAFVALTFIYSMTFSVVASKVPIIKRLVQ</sequence>
<feature type="transmembrane region" description="Helical" evidence="7">
    <location>
        <begin position="292"/>
        <end position="311"/>
    </location>
</feature>
<evidence type="ECO:0000313" key="10">
    <source>
        <dbReference type="Proteomes" id="UP000184485"/>
    </source>
</evidence>
<evidence type="ECO:0000256" key="1">
    <source>
        <dbReference type="ARBA" id="ARBA00004651"/>
    </source>
</evidence>
<protein>
    <submittedName>
        <fullName evidence="9">Surface polysaccharide O-acyltransferase, integral membrane enzyme</fullName>
    </submittedName>
</protein>
<keyword evidence="9" id="KW-0808">Transferase</keyword>